<dbReference type="InterPro" id="IPR005824">
    <property type="entry name" value="KOW"/>
</dbReference>
<gene>
    <name evidence="9" type="ORF">EHI8A_124920</name>
</gene>
<keyword evidence="5 7" id="KW-0689">Ribosomal protein</keyword>
<dbReference type="SMART" id="SM00739">
    <property type="entry name" value="KOW"/>
    <property type="match status" value="1"/>
</dbReference>
<keyword evidence="6 7" id="KW-0687">Ribonucleoprotein</keyword>
<dbReference type="PROSITE" id="PS01108">
    <property type="entry name" value="RIBOSOMAL_L24"/>
    <property type="match status" value="1"/>
</dbReference>
<dbReference type="Pfam" id="PF00467">
    <property type="entry name" value="KOW"/>
    <property type="match status" value="1"/>
</dbReference>
<dbReference type="Pfam" id="PF00673">
    <property type="entry name" value="Ribosomal_L5_C"/>
    <property type="match status" value="1"/>
</dbReference>
<comment type="similarity">
    <text evidence="1">Belongs to the universal ribosomal protein uL5 family.</text>
</comment>
<dbReference type="InterPro" id="IPR057264">
    <property type="entry name" value="Ribosomal_uL24_C"/>
</dbReference>
<dbReference type="VEuPathDB" id="AmoebaDB:EHI8A_124920"/>
<dbReference type="Pfam" id="PF00281">
    <property type="entry name" value="Ribosomal_L5"/>
    <property type="match status" value="1"/>
</dbReference>
<dbReference type="InterPro" id="IPR031310">
    <property type="entry name" value="Ribosomal_uL5_N"/>
</dbReference>
<dbReference type="NCBIfam" id="NF000585">
    <property type="entry name" value="PRK00010.1"/>
    <property type="match status" value="1"/>
</dbReference>
<accession>M3TWC5</accession>
<dbReference type="SUPFAM" id="SSF55282">
    <property type="entry name" value="RL5-like"/>
    <property type="match status" value="1"/>
</dbReference>
<dbReference type="HAMAP" id="MF_01333_B">
    <property type="entry name" value="Ribosomal_uL5_B"/>
    <property type="match status" value="1"/>
</dbReference>
<dbReference type="InterPro" id="IPR003256">
    <property type="entry name" value="Ribosomal_uL24"/>
</dbReference>
<dbReference type="PANTHER" id="PTHR11994">
    <property type="entry name" value="60S RIBOSOMAL PROTEIN L11-RELATED"/>
    <property type="match status" value="1"/>
</dbReference>
<dbReference type="GO" id="GO:0006412">
    <property type="term" value="P:translation"/>
    <property type="evidence" value="ECO:0007669"/>
    <property type="project" value="InterPro"/>
</dbReference>
<evidence type="ECO:0000259" key="8">
    <source>
        <dbReference type="SMART" id="SM00739"/>
    </source>
</evidence>
<evidence type="ECO:0000256" key="7">
    <source>
        <dbReference type="RuleBase" id="RU003477"/>
    </source>
</evidence>
<protein>
    <submittedName>
        <fullName evidence="9">Ribosomal protein L24, putative</fullName>
    </submittedName>
</protein>
<dbReference type="InterPro" id="IPR020930">
    <property type="entry name" value="Ribosomal_uL5_bac-type"/>
</dbReference>
<dbReference type="EMBL" id="KB611183">
    <property type="protein sequence ID" value="EMH73695.1"/>
    <property type="molecule type" value="Genomic_DNA"/>
</dbReference>
<dbReference type="SUPFAM" id="SSF50104">
    <property type="entry name" value="Translation proteins SH3-like domain"/>
    <property type="match status" value="1"/>
</dbReference>
<keyword evidence="3" id="KW-0699">rRNA-binding</keyword>
<dbReference type="InterPro" id="IPR008991">
    <property type="entry name" value="Translation_prot_SH3-like_sf"/>
</dbReference>
<keyword evidence="4" id="KW-0694">RNA-binding</keyword>
<dbReference type="FunFam" id="2.30.30.30:FF:000004">
    <property type="entry name" value="50S ribosomal protein L24"/>
    <property type="match status" value="1"/>
</dbReference>
<dbReference type="InterPro" id="IPR005825">
    <property type="entry name" value="Ribosomal_uL24_CS"/>
</dbReference>
<dbReference type="CDD" id="cd06089">
    <property type="entry name" value="KOW_RPL26"/>
    <property type="match status" value="1"/>
</dbReference>
<evidence type="ECO:0000256" key="6">
    <source>
        <dbReference type="ARBA" id="ARBA00023274"/>
    </source>
</evidence>
<evidence type="ECO:0000256" key="1">
    <source>
        <dbReference type="ARBA" id="ARBA00008553"/>
    </source>
</evidence>
<dbReference type="InterPro" id="IPR031309">
    <property type="entry name" value="Ribosomal_uL5_C"/>
</dbReference>
<evidence type="ECO:0000256" key="5">
    <source>
        <dbReference type="ARBA" id="ARBA00022980"/>
    </source>
</evidence>
<dbReference type="PROSITE" id="PS00358">
    <property type="entry name" value="RIBOSOMAL_L5"/>
    <property type="match status" value="1"/>
</dbReference>
<evidence type="ECO:0000313" key="9">
    <source>
        <dbReference type="EMBL" id="EMH73695.1"/>
    </source>
</evidence>
<dbReference type="Pfam" id="PF17136">
    <property type="entry name" value="ribosomal_L24"/>
    <property type="match status" value="1"/>
</dbReference>
<evidence type="ECO:0000256" key="2">
    <source>
        <dbReference type="ARBA" id="ARBA00010618"/>
    </source>
</evidence>
<dbReference type="GO" id="GO:0003735">
    <property type="term" value="F:structural constituent of ribosome"/>
    <property type="evidence" value="ECO:0007669"/>
    <property type="project" value="InterPro"/>
</dbReference>
<dbReference type="GO" id="GO:1990904">
    <property type="term" value="C:ribonucleoprotein complex"/>
    <property type="evidence" value="ECO:0007669"/>
    <property type="project" value="UniProtKB-KW"/>
</dbReference>
<comment type="similarity">
    <text evidence="2 7">Belongs to the universal ribosomal protein uL24 family.</text>
</comment>
<dbReference type="Proteomes" id="UP000030781">
    <property type="component" value="Unassembled WGS sequence"/>
</dbReference>
<dbReference type="HAMAP" id="MF_01326_B">
    <property type="entry name" value="Ribosomal_uL24_B"/>
    <property type="match status" value="1"/>
</dbReference>
<proteinExistence type="inferred from homology"/>
<dbReference type="Gene3D" id="2.30.30.30">
    <property type="match status" value="1"/>
</dbReference>
<reference evidence="9 10" key="1">
    <citation type="submission" date="2013-01" db="EMBL/GenBank/DDBJ databases">
        <authorList>
            <person name="Hannick L."/>
            <person name="Zafar N."/>
            <person name="Lorenzi H."/>
            <person name="Ali I.A."/>
            <person name="Petri W.P."/>
            <person name="Caler E."/>
        </authorList>
    </citation>
    <scope>NUCLEOTIDE SEQUENCE [LARGE SCALE GENOMIC DNA]</scope>
    <source>
        <strain evidence="10">HM3:IMSS-B</strain>
    </source>
</reference>
<dbReference type="NCBIfam" id="TIGR01079">
    <property type="entry name" value="rplX_bact"/>
    <property type="match status" value="1"/>
</dbReference>
<dbReference type="InterPro" id="IPR020929">
    <property type="entry name" value="Ribosomal_uL5_CS"/>
</dbReference>
<dbReference type="InterPro" id="IPR014722">
    <property type="entry name" value="Rib_uL2_dom2"/>
</dbReference>
<dbReference type="InterPro" id="IPR022803">
    <property type="entry name" value="Ribosomal_uL5_dom_sf"/>
</dbReference>
<dbReference type="GO" id="GO:0005840">
    <property type="term" value="C:ribosome"/>
    <property type="evidence" value="ECO:0007669"/>
    <property type="project" value="UniProtKB-KW"/>
</dbReference>
<sequence length="270" mass="30173">MQKIRRDDEVIVIAGKDKGKRGKVLKVLADDRLVVGGVNLVKRHTKPNPMLGVQGGIVEKEAPLHVSNVAIFNSETNKADRVGFKVEDGKKIRIFKSTQKAEIAPKLKEQLQLGNVMEVPRITKITLNMGLGEAVGDKKIIDNAVADLEKIAGQKPVVTYARNSIAGFKIREGWPIGVKVTLRSDRMYEFLDRLLSISLPRVRDFRGLNAKSFDGRGNYSMGVKEQIIFPEIDYDKIDALRGMDITLTTTARTDEEGRALLRAFNFPFRN</sequence>
<dbReference type="FunFam" id="3.30.1440.10:FF:000001">
    <property type="entry name" value="50S ribosomal protein L5"/>
    <property type="match status" value="1"/>
</dbReference>
<feature type="domain" description="KOW" evidence="8">
    <location>
        <begin position="3"/>
        <end position="30"/>
    </location>
</feature>
<dbReference type="Gene3D" id="3.30.1440.10">
    <property type="match status" value="1"/>
</dbReference>
<dbReference type="InterPro" id="IPR002132">
    <property type="entry name" value="Ribosomal_uL5"/>
</dbReference>
<evidence type="ECO:0000256" key="4">
    <source>
        <dbReference type="ARBA" id="ARBA00022884"/>
    </source>
</evidence>
<name>M3TWC5_ENTH1</name>
<dbReference type="AlphaFoldDB" id="M3TWC5"/>
<evidence type="ECO:0000256" key="3">
    <source>
        <dbReference type="ARBA" id="ARBA00022730"/>
    </source>
</evidence>
<dbReference type="GO" id="GO:0019843">
    <property type="term" value="F:rRNA binding"/>
    <property type="evidence" value="ECO:0007669"/>
    <property type="project" value="UniProtKB-KW"/>
</dbReference>
<evidence type="ECO:0000313" key="10">
    <source>
        <dbReference type="Proteomes" id="UP000030781"/>
    </source>
</evidence>
<dbReference type="InterPro" id="IPR041988">
    <property type="entry name" value="Ribosomal_uL24_KOW"/>
</dbReference>
<organism evidence="9 10">
    <name type="scientific">Entamoeba histolytica HM-1:IMSS-B</name>
    <dbReference type="NCBI Taxonomy" id="885319"/>
    <lineage>
        <taxon>Eukaryota</taxon>
        <taxon>Amoebozoa</taxon>
        <taxon>Evosea</taxon>
        <taxon>Archamoebae</taxon>
        <taxon>Mastigamoebida</taxon>
        <taxon>Entamoebidae</taxon>
        <taxon>Entamoeba</taxon>
    </lineage>
</organism>